<dbReference type="NCBIfam" id="TIGR02543">
    <property type="entry name" value="List_Bact_rpt"/>
    <property type="match status" value="1"/>
</dbReference>
<feature type="compositionally biased region" description="Polar residues" evidence="2">
    <location>
        <begin position="55"/>
        <end position="68"/>
    </location>
</feature>
<evidence type="ECO:0000313" key="7">
    <source>
        <dbReference type="Proteomes" id="UP000398619"/>
    </source>
</evidence>
<accession>A0A564UD46</accession>
<feature type="region of interest" description="Disordered" evidence="2">
    <location>
        <begin position="609"/>
        <end position="636"/>
    </location>
</feature>
<evidence type="ECO:0000256" key="1">
    <source>
        <dbReference type="ARBA" id="ARBA00004196"/>
    </source>
</evidence>
<dbReference type="InterPro" id="IPR042229">
    <property type="entry name" value="Listeria/Bacterioides_rpt_sf"/>
</dbReference>
<feature type="compositionally biased region" description="Pro residues" evidence="2">
    <location>
        <begin position="2559"/>
        <end position="2578"/>
    </location>
</feature>
<dbReference type="InterPro" id="IPR013783">
    <property type="entry name" value="Ig-like_fold"/>
</dbReference>
<keyword evidence="4" id="KW-0732">Signal</keyword>
<dbReference type="GO" id="GO:0030313">
    <property type="term" value="C:cell envelope"/>
    <property type="evidence" value="ECO:0007669"/>
    <property type="project" value="UniProtKB-SubCell"/>
</dbReference>
<keyword evidence="3" id="KW-0472">Membrane</keyword>
<dbReference type="Gene3D" id="2.60.40.1080">
    <property type="match status" value="1"/>
</dbReference>
<dbReference type="Proteomes" id="UP000398619">
    <property type="component" value="Unassembled WGS sequence"/>
</dbReference>
<proteinExistence type="predicted"/>
<feature type="compositionally biased region" description="Polar residues" evidence="2">
    <location>
        <begin position="89"/>
        <end position="112"/>
    </location>
</feature>
<protein>
    <submittedName>
        <fullName evidence="6">16S ribosomal RNA methyltransferase RsmE</fullName>
    </submittedName>
</protein>
<evidence type="ECO:0000313" key="6">
    <source>
        <dbReference type="EMBL" id="VUX17415.1"/>
    </source>
</evidence>
<dbReference type="InterPro" id="IPR008964">
    <property type="entry name" value="Invasin/intimin_cell_adhesion"/>
</dbReference>
<evidence type="ECO:0000256" key="2">
    <source>
        <dbReference type="SAM" id="MobiDB-lite"/>
    </source>
</evidence>
<feature type="domain" description="BIG2" evidence="5">
    <location>
        <begin position="375"/>
        <end position="450"/>
    </location>
</feature>
<keyword evidence="6" id="KW-0489">Methyltransferase</keyword>
<dbReference type="EMBL" id="CABHNM010000054">
    <property type="protein sequence ID" value="VUX17415.1"/>
    <property type="molecule type" value="Genomic_DNA"/>
</dbReference>
<dbReference type="GO" id="GO:0008168">
    <property type="term" value="F:methyltransferase activity"/>
    <property type="evidence" value="ECO:0007669"/>
    <property type="project" value="UniProtKB-KW"/>
</dbReference>
<feature type="region of interest" description="Disordered" evidence="2">
    <location>
        <begin position="33"/>
        <end position="126"/>
    </location>
</feature>
<dbReference type="SMART" id="SM00635">
    <property type="entry name" value="BID_2"/>
    <property type="match status" value="1"/>
</dbReference>
<dbReference type="InterPro" id="IPR041286">
    <property type="entry name" value="MBG_2"/>
</dbReference>
<dbReference type="Pfam" id="PF09479">
    <property type="entry name" value="Flg_new"/>
    <property type="match status" value="2"/>
</dbReference>
<name>A0A564UD46_9FIRM</name>
<feature type="signal peptide" evidence="4">
    <location>
        <begin position="1"/>
        <end position="23"/>
    </location>
</feature>
<feature type="compositionally biased region" description="Basic and acidic residues" evidence="2">
    <location>
        <begin position="268"/>
        <end position="285"/>
    </location>
</feature>
<keyword evidence="6" id="KW-0808">Transferase</keyword>
<feature type="compositionally biased region" description="Polar residues" evidence="2">
    <location>
        <begin position="609"/>
        <end position="623"/>
    </location>
</feature>
<dbReference type="RefSeq" id="WP_186290237.1">
    <property type="nucleotide sequence ID" value="NZ_CABHNM010000054.1"/>
</dbReference>
<reference evidence="6 7" key="1">
    <citation type="submission" date="2019-07" db="EMBL/GenBank/DDBJ databases">
        <authorList>
            <person name="Hibberd C M."/>
            <person name="Gehrig L. J."/>
            <person name="Chang H.-W."/>
            <person name="Venkatesh S."/>
        </authorList>
    </citation>
    <scope>NUCLEOTIDE SEQUENCE [LARGE SCALE GENOMIC DNA]</scope>
    <source>
        <strain evidence="6">Dorea_longicatena_SSTS_Bg7063</strain>
    </source>
</reference>
<sequence length="2688" mass="292606">MKKTRRWLALLLAVILVGSNALYQIGTSMSASETETTAESGQQDDSAAVPKTQDQDTASLDQQNNTGGVQVQEVTPQTQQEETTSQSEAAKTQQMQPAQNNTSASDQNTQAAPSAEPVQETPEEKTYHVTIQKSEVDGGTIKAWGSDGNKTDVTYNSENKYVKEVKEGEDFNFEITAKDTYKVAKVTDQNGTTVEPKAVNNNVYTYEVKNITAERTYSITYVKEEVKKAESTSNGDQQKSDDEQSEDADDDGEPAAKAQENVNVVSDSADKEKVESAAETHEDTDTEKWITVGKSVTLSNKYKSNRWTTYNHSWKIEDGKDFVSIKNASNSNSISVKGKKAGEATITDTITWNSFWGDQQKETITYTIHVSKAVAPTAITITGANEVTQFKNINLTYTLTPAGAEGTVQWGSSNEDILTVDSSGKVTGLRRGQATVTANVYSGQSLLCSATKTIQVVEDTTVTGESATVYYLLDPTKDANSNDTGNWGPAYGTAKVNVTGATWTGGKNCFDNVDQRVVSWPNGTNVVTRNSEAWNQIFNNYKSSVEQQLGVTITKDDVVSITLRPAKISRNNGTNPDKHLDCNVDVNCKGVSIVHYYLLDKSSNPNSTEYVHQGSKSYINGNKTDPETVTGKSFPTTKTGTDGATYTFSGWYTDQELTQPATFPYTVNSNVNFYAKYVAGRQVVYNLNGGSFSDGSALTEKHNEGENVVVKSEPTRKGYKFTGWTVEGLDGVSSIDSGARFQMPNNNVTITANWEEQKIEDFVELTPKDVEKVYDGEAHAAGVATATDKNGYQLKIEYSVDGENWTENPADITATNVSDSKTIKVRVSNEEKYTGYIEKTEKLAITRRPVTVTANSYQKTYGKEDPTFTATVEGTLGTDKVTYNISREDGEAAGKSYALTPSGEKKQGNYTVTYKPGTLTIVAAQRTTELSVTSYNGVYDAKKHTITVNGTVAGDQVEYSYDGGKTWVADLKEYKNVTDGSVAIQVKVTNTNYTPSETILNGTVTITPFPMVVTADNKSKVFGEKDPKLTATETSGVEGKAKPDDQKITYTLSRTAGKDVGEYPITATGEAVQGNYTVTYVPGTLTITAGSRPEDRQLSVTSYNGVYDAQKHTITVNNVLDGDVVEYSYDGGKTWTTDLTKYTDVTNTTIKVRVTNANYDPNPVDLEGTVTITPKPVTVTARSYSKTFGADDPVFKADTVGTLGSDTVTYTISRETGENVGTYTITPAGEAVQGNYNVTYATGTMTITASDREKAVEVTSYNGVYDAKNHTIEVKNLVAGDQVEYSYDNGTTWTTDLTKYKDVTDTTILVKVTNANYAEVPQLTGTVTITPFPLVVKADDKSKVFGEKDPKLTAAETSGVEGKAKPDKQEITYNLSREAGENVGEYPITVKGEAVQGNYTVTYESGKLTITKAERAKDIEVVNYKDVYDAGNHTIEVKNLVVGDKVEYSYDDGKTWTTDLKQYKDVTAEVKIQVKVTNDNYKLVNTKTGTVEITRRPVTVTANSYQKTFGEADPAFTAKVEGTLGNDKVDYKLSREKGENVGTYTLTPSGEKEQGNYKVTYKPGTLTIVAAQRTTELSVTSYNGVYDAKKHTITVNGPVAGDQVAYSYDGGKTWVTDLKEYKNVTNGSVAIQVKVTNTNYTPLETILSGTVTITPFPMVVTADNKSKVFGEKDPKLTATETSGVEGKAKPDDQKITYTLSRTAGKDVGEYPITATGEEAQGNYTVTYVPGTLTITAGSRPEDRQLSVTSYNGVYDAQKHTITVNNVLDGDVVEYSYDGGKTWTTDLTKYTDVTNTTIKVRVTNANYDPNPVDLEGTVTITPKPVTVTARSYSKTFGADDPVFKADTVGTLGSDTVTYTISRETGENVGTYTITPAGEAVQGNYNVTYATGTMTITASDREKAVEVTSYNGVYDAKNHTIEVKNLVAGDQVEYSYDNGTTWTTDLTKYKDVTDTTILVKVTNANYAEVPQLTGTVTITPFPLVVKADDKSKVFGEKDPKLTAAETSGVEGKAKPDKQEITYNLSREAGENVGEYPITVKGEAVQGNYTVTYESGKLTITKAERAKDIEVVNYKDVYDAGNHTIEVKNLVVGDKVEYSYDGGKTWTTDLKQYKDVTAEVKIQVKVTNDNYKPVNTKTGTVEITRRPVTVTANSYQKTFGETDPEFTAKVKGTLGNDKVDYKLSREKGENVGTYTITPTGDEKQGNYKVTYKPGTLTIVASQRTTELSVTSYNGVYDAKKHTITVNGTVAGDKVEYSYDGGKTWVTDLKEYKNVTKGSEAIQVKVTNKNYTPSETILSGTVTITPATLTITTPKAEKVYDGNALTAEGSITGFVNGETATFVTTGSQTEVGNSKNTYTLTWDGTAKETNYTVSDSVGTLEVTKQSIVPDPDNPKSYKDVTIDDPSDATYDGKEHKWTPVVTDKDGNELKEGTDYEVSYSKDDFTNVTGEIKVTITGKGNYTGTVDKTYQITPKAVIITTDSKERVFNDQPLTAPGRVDGIVDGETYGFTVTGTQTYVGSSANSYQMTWAKKGENKYTAKKSNYKVEENIGTLTVTDGTPANPTNPTPATPSTPANPAPSTPSAPANQTPARSTNIITRAAEAIADGAERIASDVREVLNNDDEDVPLAKQKLDDHKCCILHFLIMLLATILYGFYTHNMKKRQKKMFEAREELDLELARRGLPTTKEQEQM</sequence>
<evidence type="ECO:0000259" key="5">
    <source>
        <dbReference type="SMART" id="SM00635"/>
    </source>
</evidence>
<gene>
    <name evidence="6" type="ORF">DLSSTS7063_02395</name>
</gene>
<keyword evidence="3" id="KW-1133">Transmembrane helix</keyword>
<feature type="region of interest" description="Disordered" evidence="2">
    <location>
        <begin position="2548"/>
        <end position="2587"/>
    </location>
</feature>
<dbReference type="InterPro" id="IPR013378">
    <property type="entry name" value="InlB-like_B-rpt"/>
</dbReference>
<dbReference type="Gene3D" id="2.60.40.10">
    <property type="entry name" value="Immunoglobulins"/>
    <property type="match status" value="2"/>
</dbReference>
<comment type="subcellular location">
    <subcellularLocation>
        <location evidence="1">Cell envelope</location>
    </subcellularLocation>
</comment>
<dbReference type="Pfam" id="PF18676">
    <property type="entry name" value="MBG_2"/>
    <property type="match status" value="9"/>
</dbReference>
<keyword evidence="3" id="KW-0812">Transmembrane</keyword>
<organism evidence="6 7">
    <name type="scientific">Dorea longicatena</name>
    <dbReference type="NCBI Taxonomy" id="88431"/>
    <lineage>
        <taxon>Bacteria</taxon>
        <taxon>Bacillati</taxon>
        <taxon>Bacillota</taxon>
        <taxon>Clostridia</taxon>
        <taxon>Lachnospirales</taxon>
        <taxon>Lachnospiraceae</taxon>
        <taxon>Dorea</taxon>
    </lineage>
</organism>
<feature type="chain" id="PRO_5039320780" evidence="4">
    <location>
        <begin position="24"/>
        <end position="2688"/>
    </location>
</feature>
<evidence type="ECO:0000256" key="3">
    <source>
        <dbReference type="SAM" id="Phobius"/>
    </source>
</evidence>
<evidence type="ECO:0000256" key="4">
    <source>
        <dbReference type="SAM" id="SignalP"/>
    </source>
</evidence>
<dbReference type="Gene3D" id="3.30.160.710">
    <property type="match status" value="4"/>
</dbReference>
<dbReference type="GO" id="GO:0032259">
    <property type="term" value="P:methylation"/>
    <property type="evidence" value="ECO:0007669"/>
    <property type="project" value="UniProtKB-KW"/>
</dbReference>
<dbReference type="SUPFAM" id="SSF49373">
    <property type="entry name" value="Invasin/intimin cell-adhesion fragments"/>
    <property type="match status" value="1"/>
</dbReference>
<dbReference type="InterPro" id="IPR003343">
    <property type="entry name" value="Big_2"/>
</dbReference>
<dbReference type="Gene3D" id="2.60.40.4270">
    <property type="entry name" value="Listeria-Bacteroides repeat domain"/>
    <property type="match status" value="1"/>
</dbReference>
<feature type="compositionally biased region" description="Low complexity" evidence="2">
    <location>
        <begin position="69"/>
        <end position="88"/>
    </location>
</feature>
<feature type="compositionally biased region" description="Acidic residues" evidence="2">
    <location>
        <begin position="243"/>
        <end position="253"/>
    </location>
</feature>
<feature type="transmembrane region" description="Helical" evidence="3">
    <location>
        <begin position="2636"/>
        <end position="2653"/>
    </location>
</feature>
<dbReference type="Pfam" id="PF02368">
    <property type="entry name" value="Big_2"/>
    <property type="match status" value="1"/>
</dbReference>
<feature type="region of interest" description="Disordered" evidence="2">
    <location>
        <begin position="227"/>
        <end position="285"/>
    </location>
</feature>